<keyword evidence="4" id="KW-1185">Reference proteome</keyword>
<evidence type="ECO:0000313" key="3">
    <source>
        <dbReference type="EMBL" id="GAA2055996.1"/>
    </source>
</evidence>
<protein>
    <recommendedName>
        <fullName evidence="2">Glycosyl transferase family 1 domain-containing protein</fullName>
    </recommendedName>
</protein>
<dbReference type="EMBL" id="BAAAQN010000063">
    <property type="protein sequence ID" value="GAA2055996.1"/>
    <property type="molecule type" value="Genomic_DNA"/>
</dbReference>
<dbReference type="RefSeq" id="WP_344670577.1">
    <property type="nucleotide sequence ID" value="NZ_BAAAQN010000063.1"/>
</dbReference>
<dbReference type="Pfam" id="PF00534">
    <property type="entry name" value="Glycos_transf_1"/>
    <property type="match status" value="1"/>
</dbReference>
<dbReference type="PANTHER" id="PTHR12526">
    <property type="entry name" value="GLYCOSYLTRANSFERASE"/>
    <property type="match status" value="1"/>
</dbReference>
<evidence type="ECO:0000256" key="1">
    <source>
        <dbReference type="ARBA" id="ARBA00022679"/>
    </source>
</evidence>
<sequence length="376" mass="41100">MAAQLPDRGIDVSIITGGHDVADARLHRLAAALRRAGLGVEVVGLGAAEAGPVDCAVRALGARSAKKRLKADLTLPFTARGKVLLTVDPDMVPGATLARWFKGRKVVADVHEDYLKLLKDRAWARASWKKAAATTLVRLCTFWTKRANITVVADDHVPPLRSRSRMVVKNLPDFSFLPGPSEPDHEAPRAIYIGDVRRSRGLQAMLAAVEGTYTWELDVVGPVLNADDQAWLDTWRVTSSEQVRNRIRFHGRLDPQKAWALADGAWAGLVLLDDTPAFREAVPSKLYEYLAVGLAVVATPLPRMAELVKESGAGEVVADPAAASVTLRRWSEQYDELLQARRGAREWAAEHLTGASPYDTLAERVRGLAGYRSERA</sequence>
<proteinExistence type="predicted"/>
<evidence type="ECO:0000313" key="4">
    <source>
        <dbReference type="Proteomes" id="UP001500751"/>
    </source>
</evidence>
<accession>A0ABP5GVW5</accession>
<name>A0ABP5GVW5_9ACTN</name>
<organism evidence="3 4">
    <name type="scientific">Catenulispora yoronensis</name>
    <dbReference type="NCBI Taxonomy" id="450799"/>
    <lineage>
        <taxon>Bacteria</taxon>
        <taxon>Bacillati</taxon>
        <taxon>Actinomycetota</taxon>
        <taxon>Actinomycetes</taxon>
        <taxon>Catenulisporales</taxon>
        <taxon>Catenulisporaceae</taxon>
        <taxon>Catenulispora</taxon>
    </lineage>
</organism>
<feature type="domain" description="Glycosyl transferase family 1" evidence="2">
    <location>
        <begin position="181"/>
        <end position="346"/>
    </location>
</feature>
<dbReference type="InterPro" id="IPR001296">
    <property type="entry name" value="Glyco_trans_1"/>
</dbReference>
<keyword evidence="1" id="KW-0808">Transferase</keyword>
<dbReference type="Proteomes" id="UP001500751">
    <property type="component" value="Unassembled WGS sequence"/>
</dbReference>
<reference evidence="4" key="1">
    <citation type="journal article" date="2019" name="Int. J. Syst. Evol. Microbiol.">
        <title>The Global Catalogue of Microorganisms (GCM) 10K type strain sequencing project: providing services to taxonomists for standard genome sequencing and annotation.</title>
        <authorList>
            <consortium name="The Broad Institute Genomics Platform"/>
            <consortium name="The Broad Institute Genome Sequencing Center for Infectious Disease"/>
            <person name="Wu L."/>
            <person name="Ma J."/>
        </authorList>
    </citation>
    <scope>NUCLEOTIDE SEQUENCE [LARGE SCALE GENOMIC DNA]</scope>
    <source>
        <strain evidence="4">JCM 16014</strain>
    </source>
</reference>
<dbReference type="SUPFAM" id="SSF53756">
    <property type="entry name" value="UDP-Glycosyltransferase/glycogen phosphorylase"/>
    <property type="match status" value="1"/>
</dbReference>
<comment type="caution">
    <text evidence="3">The sequence shown here is derived from an EMBL/GenBank/DDBJ whole genome shotgun (WGS) entry which is preliminary data.</text>
</comment>
<evidence type="ECO:0000259" key="2">
    <source>
        <dbReference type="Pfam" id="PF00534"/>
    </source>
</evidence>
<gene>
    <name evidence="3" type="ORF">GCM10009839_76180</name>
</gene>
<dbReference type="Gene3D" id="3.40.50.2000">
    <property type="entry name" value="Glycogen Phosphorylase B"/>
    <property type="match status" value="1"/>
</dbReference>